<proteinExistence type="predicted"/>
<keyword evidence="4" id="KW-1185">Reference proteome</keyword>
<protein>
    <submittedName>
        <fullName evidence="3">Piso0_001054 protein</fullName>
    </submittedName>
</protein>
<dbReference type="Proteomes" id="UP000005222">
    <property type="component" value="Chromosome C"/>
</dbReference>
<dbReference type="Proteomes" id="UP000005222">
    <property type="component" value="Chromosome D"/>
</dbReference>
<gene>
    <name evidence="3" type="primary">Piso0_001054</name>
    <name evidence="2" type="ORF">GNLVRS01_PISO0C09880g</name>
    <name evidence="3" type="ORF">GNLVRS01_PISO0D09947g</name>
</gene>
<reference evidence="3" key="1">
    <citation type="submission" date="2011-10" db="EMBL/GenBank/DDBJ databases">
        <authorList>
            <person name="Genoscope - CEA"/>
        </authorList>
    </citation>
    <scope>NUCLEOTIDE SEQUENCE</scope>
</reference>
<dbReference type="HOGENOM" id="CLU_2590580_0_0_1"/>
<reference evidence="4" key="2">
    <citation type="journal article" date="2012" name="G3 (Bethesda)">
        <title>Pichia sorbitophila, an interspecies yeast hybrid reveals early steps of genome resolution following polyploidization.</title>
        <authorList>
            <person name="Leh Louis V."/>
            <person name="Despons L."/>
            <person name="Friedrich A."/>
            <person name="Martin T."/>
            <person name="Durrens P."/>
            <person name="Casaregola S."/>
            <person name="Neuveglise C."/>
            <person name="Fairhead C."/>
            <person name="Marck C."/>
            <person name="Cruz J.A."/>
            <person name="Straub M.L."/>
            <person name="Kugler V."/>
            <person name="Sacerdot C."/>
            <person name="Uzunov Z."/>
            <person name="Thierry A."/>
            <person name="Weiss S."/>
            <person name="Bleykasten C."/>
            <person name="De Montigny J."/>
            <person name="Jacques N."/>
            <person name="Jung P."/>
            <person name="Lemaire M."/>
            <person name="Mallet S."/>
            <person name="Morel G."/>
            <person name="Richard G.F."/>
            <person name="Sarkar A."/>
            <person name="Savel G."/>
            <person name="Schacherer J."/>
            <person name="Seret M.L."/>
            <person name="Talla E."/>
            <person name="Samson G."/>
            <person name="Jubin C."/>
            <person name="Poulain J."/>
            <person name="Vacherie B."/>
            <person name="Barbe V."/>
            <person name="Pelletier E."/>
            <person name="Sherman D.J."/>
            <person name="Westhof E."/>
            <person name="Weissenbach J."/>
            <person name="Baret P.V."/>
            <person name="Wincker P."/>
            <person name="Gaillardin C."/>
            <person name="Dujon B."/>
            <person name="Souciet J.L."/>
        </authorList>
    </citation>
    <scope>NUCLEOTIDE SEQUENCE [LARGE SCALE GENOMIC DNA]</scope>
    <source>
        <strain evidence="4">ATCC MYA-4447 / BCRC 22081 / CBS 7064 / NBRC 10061 / NRRL Y-12695</strain>
    </source>
</reference>
<evidence type="ECO:0000313" key="2">
    <source>
        <dbReference type="EMBL" id="CCE78431.1"/>
    </source>
</evidence>
<accession>G8YQT2</accession>
<feature type="region of interest" description="Disordered" evidence="1">
    <location>
        <begin position="1"/>
        <end position="21"/>
    </location>
</feature>
<sequence>MGGKEKLAEGRHQDPKINHDTITYMTKPNTFVIAKDKNQLNKTRATKQNLKQPTNAKKELSYGDIMRMCQKGKDPIDLLF</sequence>
<dbReference type="EMBL" id="FO082057">
    <property type="protein sequence ID" value="CCE78431.1"/>
    <property type="molecule type" value="Genomic_DNA"/>
</dbReference>
<dbReference type="EMBL" id="FO082056">
    <property type="protein sequence ID" value="CCE79017.1"/>
    <property type="molecule type" value="Genomic_DNA"/>
</dbReference>
<evidence type="ECO:0000313" key="4">
    <source>
        <dbReference type="Proteomes" id="UP000005222"/>
    </source>
</evidence>
<evidence type="ECO:0000256" key="1">
    <source>
        <dbReference type="SAM" id="MobiDB-lite"/>
    </source>
</evidence>
<dbReference type="AlphaFoldDB" id="G8YQT2"/>
<evidence type="ECO:0000313" key="3">
    <source>
        <dbReference type="EMBL" id="CCE79017.1"/>
    </source>
</evidence>
<name>G8YQT2_PICSO</name>
<feature type="compositionally biased region" description="Basic and acidic residues" evidence="1">
    <location>
        <begin position="1"/>
        <end position="19"/>
    </location>
</feature>
<dbReference type="InParanoid" id="G8YQT2"/>
<organism evidence="3 4">
    <name type="scientific">Pichia sorbitophila (strain ATCC MYA-4447 / BCRC 22081 / CBS 7064 / NBRC 10061 / NRRL Y-12695)</name>
    <name type="common">Hybrid yeast</name>
    <dbReference type="NCBI Taxonomy" id="559304"/>
    <lineage>
        <taxon>Eukaryota</taxon>
        <taxon>Fungi</taxon>
        <taxon>Dikarya</taxon>
        <taxon>Ascomycota</taxon>
        <taxon>Saccharomycotina</taxon>
        <taxon>Pichiomycetes</taxon>
        <taxon>Debaryomycetaceae</taxon>
        <taxon>Millerozyma</taxon>
    </lineage>
</organism>